<sequence length="543" mass="63739">MTEVLRNTSQNFDGAEKKKVLEQVFAQYDANGVEELTPIQVQILHGDLRMGGISLPQVFASVKYICATNNCHISELYDLIQEMDRRYFLIQDFRWEFSFLDREQKQSITVAQAKWFVQSVHGRFFSPGKWSNFVKSRAVPGSGVTFAEIEVMLCDIPSKQILEEEERERERLQKERQKRKEQEAAAAKAERMRRQQEREAAKKLEELENKKAEEERLRREREEAIREKENAERKLKEDEEERERLKRLEEEERRKREADENLYKDAELHKEAAEKAEKDADNELAKLESEKDGADEKKRKMIEEEEERQRKLKKDNKNKRIRYQLKVAIKAKDKYQLEFSMTEFKNAKLSDDDMDYEKAKRLLRQLSAKEGLQKAMTKREIEELDRAMTFVRKHGLEVELASEMMDANKLLSHLRRLERIRHEILELKQSTVAEIRSYTSPPLIVHTVMTATFLLLGHKEGETKDWKAVQALVGKTGKESLKRRCLELDAKTLALKTAKKARKLLEKYELDDVRDISAGAATFFVWATAMIEEAFALLEQESS</sequence>
<dbReference type="Gene3D" id="1.20.920.20">
    <property type="match status" value="1"/>
</dbReference>
<dbReference type="Proteomes" id="UP000694888">
    <property type="component" value="Unplaced"/>
</dbReference>
<evidence type="ECO:0000256" key="1">
    <source>
        <dbReference type="SAM" id="MobiDB-lite"/>
    </source>
</evidence>
<dbReference type="RefSeq" id="XP_035825821.1">
    <property type="nucleotide sequence ID" value="XM_035969928.1"/>
</dbReference>
<feature type="compositionally biased region" description="Basic and acidic residues" evidence="1">
    <location>
        <begin position="264"/>
        <end position="302"/>
    </location>
</feature>
<evidence type="ECO:0000313" key="2">
    <source>
        <dbReference type="Proteomes" id="UP000694888"/>
    </source>
</evidence>
<accession>A0ABM1VTS9</accession>
<feature type="region of interest" description="Disordered" evidence="1">
    <location>
        <begin position="165"/>
        <end position="206"/>
    </location>
</feature>
<feature type="compositionally biased region" description="Basic and acidic residues" evidence="1">
    <location>
        <begin position="168"/>
        <end position="206"/>
    </location>
</feature>
<keyword evidence="2" id="KW-1185">Reference proteome</keyword>
<gene>
    <name evidence="3" type="primary">LOC101849462</name>
</gene>
<protein>
    <submittedName>
        <fullName evidence="3">Trichohyalin</fullName>
    </submittedName>
</protein>
<feature type="region of interest" description="Disordered" evidence="1">
    <location>
        <begin position="264"/>
        <end position="315"/>
    </location>
</feature>
<organism evidence="2 3">
    <name type="scientific">Aplysia californica</name>
    <name type="common">California sea hare</name>
    <dbReference type="NCBI Taxonomy" id="6500"/>
    <lineage>
        <taxon>Eukaryota</taxon>
        <taxon>Metazoa</taxon>
        <taxon>Spiralia</taxon>
        <taxon>Lophotrochozoa</taxon>
        <taxon>Mollusca</taxon>
        <taxon>Gastropoda</taxon>
        <taxon>Heterobranchia</taxon>
        <taxon>Euthyneura</taxon>
        <taxon>Tectipleura</taxon>
        <taxon>Aplysiida</taxon>
        <taxon>Aplysioidea</taxon>
        <taxon>Aplysiidae</taxon>
        <taxon>Aplysia</taxon>
    </lineage>
</organism>
<reference evidence="3" key="1">
    <citation type="submission" date="2025-08" db="UniProtKB">
        <authorList>
            <consortium name="RefSeq"/>
        </authorList>
    </citation>
    <scope>IDENTIFICATION</scope>
</reference>
<evidence type="ECO:0000313" key="3">
    <source>
        <dbReference type="RefSeq" id="XP_035825821.1"/>
    </source>
</evidence>
<dbReference type="GeneID" id="101849462"/>
<name>A0ABM1VTS9_APLCA</name>
<proteinExistence type="predicted"/>